<keyword evidence="3" id="KW-1185">Reference proteome</keyword>
<dbReference type="Proteomes" id="UP001595868">
    <property type="component" value="Unassembled WGS sequence"/>
</dbReference>
<feature type="signal peptide" evidence="1">
    <location>
        <begin position="1"/>
        <end position="18"/>
    </location>
</feature>
<evidence type="ECO:0000313" key="2">
    <source>
        <dbReference type="EMBL" id="MFC4109791.1"/>
    </source>
</evidence>
<reference evidence="3" key="1">
    <citation type="journal article" date="2019" name="Int. J. Syst. Evol. Microbiol.">
        <title>The Global Catalogue of Microorganisms (GCM) 10K type strain sequencing project: providing services to taxonomists for standard genome sequencing and annotation.</title>
        <authorList>
            <consortium name="The Broad Institute Genomics Platform"/>
            <consortium name="The Broad Institute Genome Sequencing Center for Infectious Disease"/>
            <person name="Wu L."/>
            <person name="Ma J."/>
        </authorList>
    </citation>
    <scope>NUCLEOTIDE SEQUENCE [LARGE SCALE GENOMIC DNA]</scope>
    <source>
        <strain evidence="3">2902at01</strain>
    </source>
</reference>
<dbReference type="EMBL" id="JBHSBN010000028">
    <property type="protein sequence ID" value="MFC4109791.1"/>
    <property type="molecule type" value="Genomic_DNA"/>
</dbReference>
<feature type="chain" id="PRO_5045180515" evidence="1">
    <location>
        <begin position="19"/>
        <end position="453"/>
    </location>
</feature>
<dbReference type="RefSeq" id="WP_377551635.1">
    <property type="nucleotide sequence ID" value="NZ_JBHSBN010000028.1"/>
</dbReference>
<dbReference type="PROSITE" id="PS51257">
    <property type="entry name" value="PROKAR_LIPOPROTEIN"/>
    <property type="match status" value="1"/>
</dbReference>
<comment type="caution">
    <text evidence="2">The sequence shown here is derived from an EMBL/GenBank/DDBJ whole genome shotgun (WGS) entry which is preliminary data.</text>
</comment>
<sequence length="453" mass="49121">MALSRRRALVTLSGSALALSACQSEGAGRRAAGPPTDDDPVPPILARRTDALRTGEEAGWLADVDPGNAALIGHERQVFANLRQFDLDRPALRAVPGTAPPARTIRYANSLPMRSWAHDVELRLRLRDVDTAENAARYRYVFGLVDGVVKLVDVGPAAVDGAGVDTDYLLDYPWDLTALRVRRQGDVVVAADAGVKDLDDWRDAAGRASRTVRRDWADNPAPKALVVFLASRPELFRGWFGPNPTWAEGALRPVRRPGDGRPAPDDHFVGARVVVNLAADHLGTPYETMKHQLAQALSVAVVAPRPDRTGPVEAPRDGLGAANWAVQGFARYVQTREAPALRDRLRTTIRDGLNRNLFTGDLPDNAAFWAEPARAFNPALGYSVFQYVAARYGHAKALALYVAVLRQPGPDGSTGGNADLFPALAAVGLLEKSSGDPRDSAFYQQWTRSLRQL</sequence>
<gene>
    <name evidence="2" type="ORF">ACFOX0_28155</name>
</gene>
<proteinExistence type="predicted"/>
<evidence type="ECO:0000313" key="3">
    <source>
        <dbReference type="Proteomes" id="UP001595868"/>
    </source>
</evidence>
<protein>
    <submittedName>
        <fullName evidence="2">Uncharacterized protein</fullName>
    </submittedName>
</protein>
<keyword evidence="1" id="KW-0732">Signal</keyword>
<evidence type="ECO:0000256" key="1">
    <source>
        <dbReference type="SAM" id="SignalP"/>
    </source>
</evidence>
<name>A0ABV8KUK5_9ACTN</name>
<organism evidence="2 3">
    <name type="scientific">Micromonospora zhanjiangensis</name>
    <dbReference type="NCBI Taxonomy" id="1522057"/>
    <lineage>
        <taxon>Bacteria</taxon>
        <taxon>Bacillati</taxon>
        <taxon>Actinomycetota</taxon>
        <taxon>Actinomycetes</taxon>
        <taxon>Micromonosporales</taxon>
        <taxon>Micromonosporaceae</taxon>
        <taxon>Micromonospora</taxon>
    </lineage>
</organism>
<accession>A0ABV8KUK5</accession>